<dbReference type="CDD" id="cd16021">
    <property type="entry name" value="ALP_like"/>
    <property type="match status" value="1"/>
</dbReference>
<evidence type="ECO:0000256" key="1">
    <source>
        <dbReference type="SAM" id="MobiDB-lite"/>
    </source>
</evidence>
<dbReference type="SUPFAM" id="SSF53649">
    <property type="entry name" value="Alkaline phosphatase-like"/>
    <property type="match status" value="1"/>
</dbReference>
<organism evidence="4 6">
    <name type="scientific">Bursaphelenchus xylophilus</name>
    <name type="common">Pinewood nematode worm</name>
    <name type="synonym">Aphelenchoides xylophilus</name>
    <dbReference type="NCBI Taxonomy" id="6326"/>
    <lineage>
        <taxon>Eukaryota</taxon>
        <taxon>Metazoa</taxon>
        <taxon>Ecdysozoa</taxon>
        <taxon>Nematoda</taxon>
        <taxon>Chromadorea</taxon>
        <taxon>Rhabditida</taxon>
        <taxon>Tylenchina</taxon>
        <taxon>Tylenchomorpha</taxon>
        <taxon>Aphelenchoidea</taxon>
        <taxon>Aphelenchoididae</taxon>
        <taxon>Bursaphelenchus</taxon>
    </lineage>
</organism>
<keyword evidence="5" id="KW-1185">Reference proteome</keyword>
<dbReference type="PANTHER" id="PTHR10974:SF75">
    <property type="entry name" value="SULFATASE DOMAIN-CONTAINING PROTEIN"/>
    <property type="match status" value="1"/>
</dbReference>
<dbReference type="EMBL" id="CAJFCV020000004">
    <property type="protein sequence ID" value="CAG9114181.1"/>
    <property type="molecule type" value="Genomic_DNA"/>
</dbReference>
<dbReference type="FunFam" id="3.40.720.10:FF:000017">
    <property type="entry name" value="Predicted protein"/>
    <property type="match status" value="1"/>
</dbReference>
<dbReference type="GO" id="GO:0005615">
    <property type="term" value="C:extracellular space"/>
    <property type="evidence" value="ECO:0007669"/>
    <property type="project" value="TreeGrafter"/>
</dbReference>
<dbReference type="AlphaFoldDB" id="A0A1I7RUK4"/>
<feature type="compositionally biased region" description="Polar residues" evidence="1">
    <location>
        <begin position="182"/>
        <end position="198"/>
    </location>
</feature>
<reference evidence="6" key="1">
    <citation type="submission" date="2016-11" db="UniProtKB">
        <authorList>
            <consortium name="WormBaseParasite"/>
        </authorList>
    </citation>
    <scope>IDENTIFICATION</scope>
</reference>
<name>A0A1I7RUK4_BURXY</name>
<dbReference type="Proteomes" id="UP000582659">
    <property type="component" value="Unassembled WGS sequence"/>
</dbReference>
<evidence type="ECO:0000313" key="6">
    <source>
        <dbReference type="WBParaSite" id="BXY_0441400.1"/>
    </source>
</evidence>
<dbReference type="InterPro" id="IPR017850">
    <property type="entry name" value="Alkaline_phosphatase_core_sf"/>
</dbReference>
<feature type="signal peptide" evidence="2">
    <location>
        <begin position="1"/>
        <end position="20"/>
    </location>
</feature>
<feature type="chain" id="PRO_5035359401" evidence="2">
    <location>
        <begin position="21"/>
        <end position="703"/>
    </location>
</feature>
<evidence type="ECO:0000313" key="5">
    <source>
        <dbReference type="Proteomes" id="UP000659654"/>
    </source>
</evidence>
<reference evidence="3" key="2">
    <citation type="submission" date="2020-09" db="EMBL/GenBank/DDBJ databases">
        <authorList>
            <person name="Kikuchi T."/>
        </authorList>
    </citation>
    <scope>NUCLEOTIDE SEQUENCE</scope>
    <source>
        <strain evidence="3">Ka4C1</strain>
    </source>
</reference>
<sequence>MPRFLAIFSRFLMLLALSSMMTIMLNPNLINLDQYVFNQRVVFNKTAGDKNGPTERNLKNLSRVQSMECKLPDLDPWSEKALPFIDKSNNKMFGCQVQYKTRSFMRNGRVVLYDDEVKSGTECRFSCMYLDNDYNFTQGDWLPISEVADCDVLEVNCSRRDDPFFKYNVIHTQVYRKDSPHESQTPSQSQLNFATTTPPDKLDLQRLHSGSSPNYSNPRPDVHIIVFDSVASTQFMRSMSATLNLLRHDYDARLFPHLNKVGINSMPNAHALLFGHQVYEMDESPVNDRFPPKYNASEVCNKRYLDDDQFIGYEFKKNGYKTMFAEDWDMGVFNWLNCKGFERPPVDHYMRPFQLRLESMRSQGFNSTFRRRMYDEMCREPHEYQMDYFLDFINAYPDKPKFSINWFAYLAHDDTNALFHVDMYFQRFLRENKEKLSNSYLIVMGDHGNRYDKIRDTKLGEAEEKNPLLMVVVPRHLRANQQLWSNMKKNSKQLTTHYDTYATLVDIAHNSPFYNANSSFDGFKKPNTGLEIIGESYLHAYKLEKPRNCNNQRIPFDFCSCQFQQQDRSGDKNFTAKIANFLVDWINGAVERHNQSSICGKLGLHFETPIEVEEFEAGQHFNAFKVTVRLSPGGGRVWAYVQAHGELNSANVTFSLISERPARLDSYKEAAYCCKDTYIKPFCFCKDMQSSGPQLVMTNFTLS</sequence>
<evidence type="ECO:0000313" key="3">
    <source>
        <dbReference type="EMBL" id="CAD5225174.1"/>
    </source>
</evidence>
<evidence type="ECO:0000313" key="4">
    <source>
        <dbReference type="Proteomes" id="UP000095284"/>
    </source>
</evidence>
<dbReference type="EMBL" id="CAJFDI010000004">
    <property type="protein sequence ID" value="CAD5225174.1"/>
    <property type="molecule type" value="Genomic_DNA"/>
</dbReference>
<dbReference type="Proteomes" id="UP000659654">
    <property type="component" value="Unassembled WGS sequence"/>
</dbReference>
<accession>A0A1I7RUK4</accession>
<proteinExistence type="predicted"/>
<dbReference type="SMR" id="A0A1I7RUK4"/>
<dbReference type="Pfam" id="PF02995">
    <property type="entry name" value="DUF229"/>
    <property type="match status" value="1"/>
</dbReference>
<keyword evidence="2" id="KW-0732">Signal</keyword>
<dbReference type="PANTHER" id="PTHR10974">
    <property type="entry name" value="FI08016P-RELATED"/>
    <property type="match status" value="1"/>
</dbReference>
<evidence type="ECO:0000256" key="2">
    <source>
        <dbReference type="SAM" id="SignalP"/>
    </source>
</evidence>
<dbReference type="WBParaSite" id="BXY_0441400.1">
    <property type="protein sequence ID" value="BXY_0441400.1"/>
    <property type="gene ID" value="BXY_0441400"/>
</dbReference>
<dbReference type="InterPro" id="IPR004245">
    <property type="entry name" value="DUF229"/>
</dbReference>
<protein>
    <submittedName>
        <fullName evidence="3">(pine wood nematode) hypothetical protein</fullName>
    </submittedName>
</protein>
<gene>
    <name evidence="3" type="ORF">BXYJ_LOCUS8412</name>
</gene>
<dbReference type="OrthoDB" id="5782315at2759"/>
<dbReference type="Gene3D" id="3.40.720.10">
    <property type="entry name" value="Alkaline Phosphatase, subunit A"/>
    <property type="match status" value="1"/>
</dbReference>
<dbReference type="Proteomes" id="UP000095284">
    <property type="component" value="Unplaced"/>
</dbReference>
<feature type="region of interest" description="Disordered" evidence="1">
    <location>
        <begin position="176"/>
        <end position="215"/>
    </location>
</feature>
<dbReference type="eggNOG" id="KOG0842">
    <property type="taxonomic scope" value="Eukaryota"/>
</dbReference>